<dbReference type="GO" id="GO:0008270">
    <property type="term" value="F:zinc ion binding"/>
    <property type="evidence" value="ECO:0007669"/>
    <property type="project" value="UniProtKB-KW"/>
</dbReference>
<evidence type="ECO:0000259" key="12">
    <source>
        <dbReference type="PROSITE" id="PS50114"/>
    </source>
</evidence>
<dbReference type="Gene3D" id="3.30.50.10">
    <property type="entry name" value="Erythroid Transcription Factor GATA-1, subunit A"/>
    <property type="match status" value="1"/>
</dbReference>
<dbReference type="PROSITE" id="PS50114">
    <property type="entry name" value="GATA_ZN_FINGER_2"/>
    <property type="match status" value="1"/>
</dbReference>
<dbReference type="InterPro" id="IPR000679">
    <property type="entry name" value="Znf_GATA"/>
</dbReference>
<dbReference type="GO" id="GO:0006355">
    <property type="term" value="P:regulation of DNA-templated transcription"/>
    <property type="evidence" value="ECO:0007669"/>
    <property type="project" value="InterPro"/>
</dbReference>
<keyword evidence="14" id="KW-1185">Reference proteome</keyword>
<proteinExistence type="inferred from homology"/>
<dbReference type="GO" id="GO:0000976">
    <property type="term" value="F:transcription cis-regulatory region binding"/>
    <property type="evidence" value="ECO:0007669"/>
    <property type="project" value="UniProtKB-ARBA"/>
</dbReference>
<evidence type="ECO:0000313" key="14">
    <source>
        <dbReference type="Proteomes" id="UP000436088"/>
    </source>
</evidence>
<evidence type="ECO:0000256" key="6">
    <source>
        <dbReference type="ARBA" id="ARBA00023125"/>
    </source>
</evidence>
<keyword evidence="4" id="KW-0862">Zinc</keyword>
<dbReference type="CDD" id="cd00202">
    <property type="entry name" value="ZnF_GATA"/>
    <property type="match status" value="1"/>
</dbReference>
<comment type="similarity">
    <text evidence="9">Belongs to the type IV zinc-finger family. Class B subfamily.</text>
</comment>
<keyword evidence="3 10" id="KW-0863">Zinc-finger</keyword>
<feature type="compositionally biased region" description="Low complexity" evidence="11">
    <location>
        <begin position="109"/>
        <end position="129"/>
    </location>
</feature>
<dbReference type="Proteomes" id="UP000436088">
    <property type="component" value="Unassembled WGS sequence"/>
</dbReference>
<dbReference type="PANTHER" id="PTHR47255">
    <property type="entry name" value="GATA TRANSCRIPTION FACTOR 22-RELATED"/>
    <property type="match status" value="1"/>
</dbReference>
<dbReference type="PANTHER" id="PTHR47255:SF4">
    <property type="entry name" value="GATA ZINC FINGER DOMAIN-CONTAINING PROTEIN 12"/>
    <property type="match status" value="1"/>
</dbReference>
<feature type="region of interest" description="Disordered" evidence="11">
    <location>
        <begin position="97"/>
        <end position="129"/>
    </location>
</feature>
<dbReference type="FunFam" id="3.30.50.10:FF:000055">
    <property type="entry name" value="GATA transcription factor 21"/>
    <property type="match status" value="1"/>
</dbReference>
<dbReference type="InterPro" id="IPR013088">
    <property type="entry name" value="Znf_NHR/GATA"/>
</dbReference>
<evidence type="ECO:0000313" key="13">
    <source>
        <dbReference type="EMBL" id="KAE8722012.1"/>
    </source>
</evidence>
<protein>
    <submittedName>
        <fullName evidence="13">GATA transcription factor 23</fullName>
    </submittedName>
</protein>
<dbReference type="InterPro" id="IPR052138">
    <property type="entry name" value="GATA_ZnFinger_Domain"/>
</dbReference>
<dbReference type="EMBL" id="VEPZ02000576">
    <property type="protein sequence ID" value="KAE8722012.1"/>
    <property type="molecule type" value="Genomic_DNA"/>
</dbReference>
<reference evidence="13" key="1">
    <citation type="submission" date="2019-09" db="EMBL/GenBank/DDBJ databases">
        <title>Draft genome information of white flower Hibiscus syriacus.</title>
        <authorList>
            <person name="Kim Y.-M."/>
        </authorList>
    </citation>
    <scope>NUCLEOTIDE SEQUENCE [LARGE SCALE GENOMIC DNA]</scope>
    <source>
        <strain evidence="13">YM2019G1</strain>
    </source>
</reference>
<evidence type="ECO:0000256" key="11">
    <source>
        <dbReference type="SAM" id="MobiDB-lite"/>
    </source>
</evidence>
<name>A0A6A3C456_HIBSY</name>
<dbReference type="GO" id="GO:0005634">
    <property type="term" value="C:nucleus"/>
    <property type="evidence" value="ECO:0007669"/>
    <property type="project" value="UniProtKB-SubCell"/>
</dbReference>
<keyword evidence="8" id="KW-0539">Nucleus</keyword>
<keyword evidence="6" id="KW-0238">DNA-binding</keyword>
<evidence type="ECO:0000256" key="9">
    <source>
        <dbReference type="ARBA" id="ARBA00024019"/>
    </source>
</evidence>
<comment type="caution">
    <text evidence="13">The sequence shown here is derived from an EMBL/GenBank/DDBJ whole genome shotgun (WGS) entry which is preliminary data.</text>
</comment>
<dbReference type="SMART" id="SM00401">
    <property type="entry name" value="ZnF_GATA"/>
    <property type="match status" value="1"/>
</dbReference>
<organism evidence="13 14">
    <name type="scientific">Hibiscus syriacus</name>
    <name type="common">Rose of Sharon</name>
    <dbReference type="NCBI Taxonomy" id="106335"/>
    <lineage>
        <taxon>Eukaryota</taxon>
        <taxon>Viridiplantae</taxon>
        <taxon>Streptophyta</taxon>
        <taxon>Embryophyta</taxon>
        <taxon>Tracheophyta</taxon>
        <taxon>Spermatophyta</taxon>
        <taxon>Magnoliopsida</taxon>
        <taxon>eudicotyledons</taxon>
        <taxon>Gunneridae</taxon>
        <taxon>Pentapetalae</taxon>
        <taxon>rosids</taxon>
        <taxon>malvids</taxon>
        <taxon>Malvales</taxon>
        <taxon>Malvaceae</taxon>
        <taxon>Malvoideae</taxon>
        <taxon>Hibiscus</taxon>
    </lineage>
</organism>
<evidence type="ECO:0000256" key="3">
    <source>
        <dbReference type="ARBA" id="ARBA00022771"/>
    </source>
</evidence>
<evidence type="ECO:0000256" key="2">
    <source>
        <dbReference type="ARBA" id="ARBA00022723"/>
    </source>
</evidence>
<keyword evidence="7" id="KW-0804">Transcription</keyword>
<keyword evidence="5" id="KW-0805">Transcription regulation</keyword>
<dbReference type="OrthoDB" id="2162994at2759"/>
<evidence type="ECO:0000256" key="1">
    <source>
        <dbReference type="ARBA" id="ARBA00004123"/>
    </source>
</evidence>
<feature type="domain" description="GATA-type" evidence="12">
    <location>
        <begin position="129"/>
        <end position="165"/>
    </location>
</feature>
<evidence type="ECO:0000256" key="10">
    <source>
        <dbReference type="PROSITE-ProRule" id="PRU00094"/>
    </source>
</evidence>
<evidence type="ECO:0000256" key="7">
    <source>
        <dbReference type="ARBA" id="ARBA00023163"/>
    </source>
</evidence>
<dbReference type="SUPFAM" id="SSF57716">
    <property type="entry name" value="Glucocorticoid receptor-like (DNA-binding domain)"/>
    <property type="match status" value="1"/>
</dbReference>
<evidence type="ECO:0000256" key="8">
    <source>
        <dbReference type="ARBA" id="ARBA00023242"/>
    </source>
</evidence>
<gene>
    <name evidence="13" type="ORF">F3Y22_tig00014445pilonHSYRG00064</name>
</gene>
<accession>A0A6A3C456</accession>
<comment type="subcellular location">
    <subcellularLocation>
        <location evidence="1">Nucleus</location>
    </subcellularLocation>
</comment>
<dbReference type="AlphaFoldDB" id="A0A6A3C456"/>
<evidence type="ECO:0000256" key="4">
    <source>
        <dbReference type="ARBA" id="ARBA00022833"/>
    </source>
</evidence>
<evidence type="ECO:0000256" key="5">
    <source>
        <dbReference type="ARBA" id="ARBA00023015"/>
    </source>
</evidence>
<dbReference type="PROSITE" id="PS00344">
    <property type="entry name" value="GATA_ZN_FINGER_1"/>
    <property type="match status" value="1"/>
</dbReference>
<sequence>MSSSNCYSTLYPFPIDLNVDVYNVQQQFRDLEEEKVYVPEDGPLKTDCELKLSIWKEEEEKVGTHQSNENFCSANWMPSKVRILRKMMNSDHVDISNNSELKSKDQHKQQQSSSCTDHSGNSYNSSSSSSTIRVCADCNTTKTPLWRSGPGGPKSLCNACGIRQRKARRDMAAAAAAATTGSTAVAAETTTTACMKSKVQHKAKRSSDDCVPHFKDKKCKLNPQSQSRNKLCFEDLRIILSKNSAFHRVFPQDEKEAAILLMALSYGLVHG</sequence>
<keyword evidence="2" id="KW-0479">Metal-binding</keyword>
<dbReference type="Pfam" id="PF00320">
    <property type="entry name" value="GATA"/>
    <property type="match status" value="1"/>
</dbReference>